<dbReference type="OrthoDB" id="9816120at2"/>
<accession>A0A074LK96</accession>
<dbReference type="RefSeq" id="WP_038092859.1">
    <property type="nucleotide sequence ID" value="NZ_JMIR01000036.1"/>
</dbReference>
<dbReference type="Proteomes" id="UP000027931">
    <property type="component" value="Unassembled WGS sequence"/>
</dbReference>
<feature type="chain" id="PRO_5038335493" description="DUF4350 domain-containing protein" evidence="1">
    <location>
        <begin position="23"/>
        <end position="657"/>
    </location>
</feature>
<proteinExistence type="predicted"/>
<organism evidence="2 3">
    <name type="scientific">Tumebacillus flagellatus</name>
    <dbReference type="NCBI Taxonomy" id="1157490"/>
    <lineage>
        <taxon>Bacteria</taxon>
        <taxon>Bacillati</taxon>
        <taxon>Bacillota</taxon>
        <taxon>Bacilli</taxon>
        <taxon>Bacillales</taxon>
        <taxon>Alicyclobacillaceae</taxon>
        <taxon>Tumebacillus</taxon>
    </lineage>
</organism>
<reference evidence="2 3" key="1">
    <citation type="journal article" date="2013" name="Int. J. Syst. Evol. Microbiol.">
        <title>Tumebacillus flagellatus sp. nov., an alpha-amylase/pullulanase-producing bacterium isolated from cassava wastewater.</title>
        <authorList>
            <person name="Wang Q."/>
            <person name="Xie N."/>
            <person name="Qin Y."/>
            <person name="Shen N."/>
            <person name="Zhu J."/>
            <person name="Mi H."/>
            <person name="Huang R."/>
        </authorList>
    </citation>
    <scope>NUCLEOTIDE SEQUENCE [LARGE SCALE GENOMIC DNA]</scope>
    <source>
        <strain evidence="2 3">GST4</strain>
    </source>
</reference>
<evidence type="ECO:0008006" key="4">
    <source>
        <dbReference type="Google" id="ProtNLM"/>
    </source>
</evidence>
<gene>
    <name evidence="2" type="ORF">EL26_20175</name>
</gene>
<evidence type="ECO:0000313" key="3">
    <source>
        <dbReference type="Proteomes" id="UP000027931"/>
    </source>
</evidence>
<dbReference type="STRING" id="1157490.EL26_20175"/>
<dbReference type="EMBL" id="JMIR01000036">
    <property type="protein sequence ID" value="KEO81519.1"/>
    <property type="molecule type" value="Genomic_DNA"/>
</dbReference>
<protein>
    <recommendedName>
        <fullName evidence="4">DUF4350 domain-containing protein</fullName>
    </recommendedName>
</protein>
<dbReference type="AlphaFoldDB" id="A0A074LK96"/>
<name>A0A074LK96_9BACL</name>
<comment type="caution">
    <text evidence="2">The sequence shown here is derived from an EMBL/GenBank/DDBJ whole genome shotgun (WGS) entry which is preliminary data.</text>
</comment>
<dbReference type="eggNOG" id="COG2931">
    <property type="taxonomic scope" value="Bacteria"/>
</dbReference>
<feature type="signal peptide" evidence="1">
    <location>
        <begin position="1"/>
        <end position="22"/>
    </location>
</feature>
<sequence length="657" mass="72647">MKKKLLLITLVCSLVASVCLYSSVYGEERDELRALVLYETGTTGYQDALQNWKQSLIANLTVTSAPFSELERVPLSTYRLVYVDPTLLQDPDRARIADQLKTFVQHGGFLFVEDAVHEAFAPDFLGAKEFRALSAPPHSLDFPQVRQNLRGLQSVVKDYRELLDALPDASLSCTGAGPSVAKNQCGTGLVPSTAETLASAQDLSLFTVNRVGEGAVFFANALLPTRANGSGFLAAGNYLLQNEFAAYAALEYTGFVVKKVLGTYGRPAMAMQTPIQRTSDVKNGTMDRLLDLAIQHDEIPSFSLARTMESVNLAEYRMDPPIDSPAFPERDKLKRTLQNMQNAGLDIQARLFTPPASPADTQRELSLHRRAFAAYGLPWKHIGANQQTPLPPDPTQILSLEVQSGIAWNSGIRPERQTAWNVPFFWTKGDETLPLLVFNPISNPDPSLARHDLPLSLRLPSNLSDAEKTVLSADRFRRGHDYNFMTEEQMFRTFRTVLGSRVELVPDTSSDARVYTLTVTPPADSKGLGDDLKVLGVHVLLGERYANEGVSTDADIYTRRGNSIYFGVWQKAAFTIGLPKRPTDPPHLLRANLPVTVRQNGLRVTVEVKSKGLQQLKFWAPSGLQVETPGWSVRHDGAEAWVLTRYGGPTDLQITYK</sequence>
<evidence type="ECO:0000313" key="2">
    <source>
        <dbReference type="EMBL" id="KEO81519.1"/>
    </source>
</evidence>
<evidence type="ECO:0000256" key="1">
    <source>
        <dbReference type="SAM" id="SignalP"/>
    </source>
</evidence>
<keyword evidence="1" id="KW-0732">Signal</keyword>
<keyword evidence="3" id="KW-1185">Reference proteome</keyword>